<dbReference type="GO" id="GO:0060320">
    <property type="term" value="P:rejection of self pollen"/>
    <property type="evidence" value="ECO:0007669"/>
    <property type="project" value="UniProtKB-KW"/>
</dbReference>
<evidence type="ECO:0000313" key="8">
    <source>
        <dbReference type="Proteomes" id="UP000008694"/>
    </source>
</evidence>
<protein>
    <submittedName>
        <fullName evidence="7">T24P13.18</fullName>
    </submittedName>
</protein>
<gene>
    <name evidence="7" type="ORF">ARALYDRAFT_313310</name>
</gene>
<dbReference type="PANTHER" id="PTHR31232">
    <property type="match status" value="1"/>
</dbReference>
<evidence type="ECO:0000256" key="4">
    <source>
        <dbReference type="ARBA" id="ARBA00022525"/>
    </source>
</evidence>
<feature type="chain" id="PRO_5003101521" evidence="6">
    <location>
        <begin position="25"/>
        <end position="477"/>
    </location>
</feature>
<dbReference type="HOGENOM" id="CLU_572873_0_0_1"/>
<evidence type="ECO:0000256" key="6">
    <source>
        <dbReference type="SAM" id="SignalP"/>
    </source>
</evidence>
<evidence type="ECO:0000256" key="1">
    <source>
        <dbReference type="ARBA" id="ARBA00004613"/>
    </source>
</evidence>
<keyword evidence="8" id="KW-1185">Reference proteome</keyword>
<dbReference type="Proteomes" id="UP000008694">
    <property type="component" value="Unassembled WGS sequence"/>
</dbReference>
<evidence type="ECO:0000256" key="3">
    <source>
        <dbReference type="ARBA" id="ARBA00022471"/>
    </source>
</evidence>
<dbReference type="AlphaFoldDB" id="D7KQL5"/>
<dbReference type="Gramene" id="fgenesh1_pm.C_scaffold_1002090">
    <property type="protein sequence ID" value="fgenesh1_pm.C_scaffold_1002090"/>
    <property type="gene ID" value="fgenesh1_pm.C_scaffold_1002090"/>
</dbReference>
<feature type="signal peptide" evidence="6">
    <location>
        <begin position="1"/>
        <end position="24"/>
    </location>
</feature>
<dbReference type="GO" id="GO:0005576">
    <property type="term" value="C:extracellular region"/>
    <property type="evidence" value="ECO:0007669"/>
    <property type="project" value="UniProtKB-SubCell"/>
</dbReference>
<reference evidence="8" key="1">
    <citation type="journal article" date="2011" name="Nat. Genet.">
        <title>The Arabidopsis lyrata genome sequence and the basis of rapid genome size change.</title>
        <authorList>
            <person name="Hu T.T."/>
            <person name="Pattyn P."/>
            <person name="Bakker E.G."/>
            <person name="Cao J."/>
            <person name="Cheng J.-F."/>
            <person name="Clark R.M."/>
            <person name="Fahlgren N."/>
            <person name="Fawcett J.A."/>
            <person name="Grimwood J."/>
            <person name="Gundlach H."/>
            <person name="Haberer G."/>
            <person name="Hollister J.D."/>
            <person name="Ossowski S."/>
            <person name="Ottilar R.P."/>
            <person name="Salamov A.A."/>
            <person name="Schneeberger K."/>
            <person name="Spannagl M."/>
            <person name="Wang X."/>
            <person name="Yang L."/>
            <person name="Nasrallah M.E."/>
            <person name="Bergelson J."/>
            <person name="Carrington J.C."/>
            <person name="Gaut B.S."/>
            <person name="Schmutz J."/>
            <person name="Mayer K.F.X."/>
            <person name="Van de Peer Y."/>
            <person name="Grigoriev I.V."/>
            <person name="Nordborg M."/>
            <person name="Weigel D."/>
            <person name="Guo Y.-L."/>
        </authorList>
    </citation>
    <scope>NUCLEOTIDE SEQUENCE [LARGE SCALE GENOMIC DNA]</scope>
    <source>
        <strain evidence="8">cv. MN47</strain>
    </source>
</reference>
<dbReference type="Pfam" id="PF05938">
    <property type="entry name" value="Self-incomp_S1"/>
    <property type="match status" value="4"/>
</dbReference>
<evidence type="ECO:0000256" key="5">
    <source>
        <dbReference type="ARBA" id="ARBA00022729"/>
    </source>
</evidence>
<dbReference type="EMBL" id="GL348713">
    <property type="protein sequence ID" value="EFH69639.1"/>
    <property type="molecule type" value="Genomic_DNA"/>
</dbReference>
<comment type="similarity">
    <text evidence="2">Belongs to the plant self-incompatibility (S1) protein family.</text>
</comment>
<dbReference type="InterPro" id="IPR010264">
    <property type="entry name" value="Self-incomp_S1"/>
</dbReference>
<dbReference type="STRING" id="81972.D7KQL5"/>
<keyword evidence="4" id="KW-0964">Secreted</keyword>
<keyword evidence="3" id="KW-0713">Self-incompatibility</keyword>
<evidence type="ECO:0000256" key="2">
    <source>
        <dbReference type="ARBA" id="ARBA00005581"/>
    </source>
</evidence>
<comment type="subcellular location">
    <subcellularLocation>
        <location evidence="1">Secreted</location>
    </subcellularLocation>
</comment>
<dbReference type="eggNOG" id="ENOG502R1J3">
    <property type="taxonomic scope" value="Eukaryota"/>
</dbReference>
<name>D7KQL5_ARALL</name>
<accession>D7KQL5</accession>
<organism evidence="8">
    <name type="scientific">Arabidopsis lyrata subsp. lyrata</name>
    <name type="common">Lyre-leaved rock-cress</name>
    <dbReference type="NCBI Taxonomy" id="81972"/>
    <lineage>
        <taxon>Eukaryota</taxon>
        <taxon>Viridiplantae</taxon>
        <taxon>Streptophyta</taxon>
        <taxon>Embryophyta</taxon>
        <taxon>Tracheophyta</taxon>
        <taxon>Spermatophyta</taxon>
        <taxon>Magnoliopsida</taxon>
        <taxon>eudicotyledons</taxon>
        <taxon>Gunneridae</taxon>
        <taxon>Pentapetalae</taxon>
        <taxon>rosids</taxon>
        <taxon>malvids</taxon>
        <taxon>Brassicales</taxon>
        <taxon>Brassicaceae</taxon>
        <taxon>Camelineae</taxon>
        <taxon>Arabidopsis</taxon>
    </lineage>
</organism>
<keyword evidence="5 6" id="KW-0732">Signal</keyword>
<sequence>MASSTNQFFIFVLFLFLFVLKTSASLAYHSSPDGLLPFSSKHVIIINKLVTRATLIVHCTNKGDDLGVIRLNPLDSFDFRFRVNLRKTTTYTCSFEWPGNTATFDIFRADRDDNPKSKYGVCSECIWRFFPFASKHVIIINKLVTLATLIVHCRNKGDDLGVISLQHLARFDFRFRVNLRKTTTYTCSFEWPGNTATFDIFRADRDDNPRAFGNFLSVDGGFPFSPKHVVIINTLNSHEILVVHCRNKGKDLGFRALQSQEQIDFRFHVNLRRTTTYTCTFSWPGNAKTFDIFRVDRDDNSKSTCGICKECICKEKYCVTKPLNPSMASSTNNHFTFLLLSFLFIPKKSSSLGNHSSIDGILLFSPKHVVIYNTLTTRATLVVHCMNKEKDLGIKKLPIGASFDFRFHVNFRKTTTYNCTFEWPGSKEKFDIFRADRDDSATSPIGVCRECIWYIYEPAPCREKRDGGHSICFSWDP</sequence>
<dbReference type="PANTHER" id="PTHR31232:SF158">
    <property type="entry name" value="S-PROTEIN HOMOLOG"/>
    <property type="match status" value="1"/>
</dbReference>
<proteinExistence type="inferred from homology"/>
<evidence type="ECO:0000313" key="7">
    <source>
        <dbReference type="EMBL" id="EFH69639.1"/>
    </source>
</evidence>